<dbReference type="AlphaFoldDB" id="A0A1B4V0I1"/>
<dbReference type="KEGG" id="sva:SVA_0377"/>
<dbReference type="OrthoDB" id="5623992at2"/>
<gene>
    <name evidence="1" type="ORF">SVA_0377</name>
</gene>
<organism evidence="1 2">
    <name type="scientific">Sulfurifustis variabilis</name>
    <dbReference type="NCBI Taxonomy" id="1675686"/>
    <lineage>
        <taxon>Bacteria</taxon>
        <taxon>Pseudomonadati</taxon>
        <taxon>Pseudomonadota</taxon>
        <taxon>Gammaproteobacteria</taxon>
        <taxon>Acidiferrobacterales</taxon>
        <taxon>Acidiferrobacteraceae</taxon>
        <taxon>Sulfurifustis</taxon>
    </lineage>
</organism>
<proteinExistence type="predicted"/>
<dbReference type="EMBL" id="AP014936">
    <property type="protein sequence ID" value="BAU46959.1"/>
    <property type="molecule type" value="Genomic_DNA"/>
</dbReference>
<dbReference type="RefSeq" id="WP_096457977.1">
    <property type="nucleotide sequence ID" value="NZ_AP014936.1"/>
</dbReference>
<name>A0A1B4V0I1_9GAMM</name>
<reference evidence="1 2" key="1">
    <citation type="submission" date="2015-08" db="EMBL/GenBank/DDBJ databases">
        <title>Complete genome sequence of Sulfurifustis variabilis.</title>
        <authorList>
            <person name="Miura A."/>
            <person name="Kojima H."/>
            <person name="Fukui M."/>
        </authorList>
    </citation>
    <scope>NUCLEOTIDE SEQUENCE [LARGE SCALE GENOMIC DNA]</scope>
    <source>
        <strain evidence="2">skN76</strain>
    </source>
</reference>
<dbReference type="Proteomes" id="UP000218899">
    <property type="component" value="Chromosome"/>
</dbReference>
<evidence type="ECO:0000313" key="2">
    <source>
        <dbReference type="Proteomes" id="UP000218899"/>
    </source>
</evidence>
<evidence type="ECO:0000313" key="1">
    <source>
        <dbReference type="EMBL" id="BAU46959.1"/>
    </source>
</evidence>
<accession>A0A1B4V0I1</accession>
<keyword evidence="2" id="KW-1185">Reference proteome</keyword>
<sequence length="125" mass="14235">MSEHKIPDFDPTELSTVQERLARRYGKEIEIQQADVEVCVEPADVDLAWCPALYWSERGVSFVILKLGERRYRPLFFYQPDQQFGTGHDSYPDLGECVTTVLQVQTDHMRDMAGIASGSTGKDLH</sequence>
<protein>
    <submittedName>
        <fullName evidence="1">Uncharacterized protein</fullName>
    </submittedName>
</protein>